<dbReference type="Gene3D" id="1.10.1790.10">
    <property type="entry name" value="PRD domain"/>
    <property type="match status" value="1"/>
</dbReference>
<evidence type="ECO:0000256" key="1">
    <source>
        <dbReference type="ARBA" id="ARBA00022737"/>
    </source>
</evidence>
<evidence type="ECO:0000313" key="8">
    <source>
        <dbReference type="EMBL" id="GEQ49961.1"/>
    </source>
</evidence>
<dbReference type="GO" id="GO:0008982">
    <property type="term" value="F:protein-N(PI)-phosphohistidine-sugar phosphotransferase activity"/>
    <property type="evidence" value="ECO:0007669"/>
    <property type="project" value="InterPro"/>
</dbReference>
<evidence type="ECO:0000256" key="2">
    <source>
        <dbReference type="ARBA" id="ARBA00023015"/>
    </source>
</evidence>
<dbReference type="EMBL" id="BKBQ01000029">
    <property type="protein sequence ID" value="GEQ54938.1"/>
    <property type="molecule type" value="Genomic_DNA"/>
</dbReference>
<evidence type="ECO:0000259" key="7">
    <source>
        <dbReference type="PROSITE" id="PS51372"/>
    </source>
</evidence>
<dbReference type="KEGG" id="tkr:C7K43_12230"/>
<keyword evidence="2" id="KW-0805">Transcription regulation</keyword>
<dbReference type="EMBL" id="BKBO01000030">
    <property type="protein sequence ID" value="GEQ49961.1"/>
    <property type="molecule type" value="Genomic_DNA"/>
</dbReference>
<dbReference type="Proteomes" id="UP000886597">
    <property type="component" value="Unassembled WGS sequence"/>
</dbReference>
<dbReference type="CDD" id="cd00211">
    <property type="entry name" value="PTS_IIA_fru"/>
    <property type="match status" value="1"/>
</dbReference>
<dbReference type="GO" id="GO:0009401">
    <property type="term" value="P:phosphoenolpyruvate-dependent sugar phosphotransferase system"/>
    <property type="evidence" value="ECO:0007669"/>
    <property type="project" value="InterPro"/>
</dbReference>
<dbReference type="PANTHER" id="PTHR30185">
    <property type="entry name" value="CRYPTIC BETA-GLUCOSIDE BGL OPERON ANTITERMINATOR"/>
    <property type="match status" value="1"/>
</dbReference>
<dbReference type="InterPro" id="IPR036634">
    <property type="entry name" value="PRD_sf"/>
</dbReference>
<sequence>MKDRTARLLRKLVSAELPVSMKTLSEAFQLSARTMRNEINELNAYLSQQGFPQVYSLRGKGLKLQLNKKEKETVLATLASDKKNEFLNREERILDLILDIGLAKKKIFLFRKEEEYQVSKSTVDEDMRRLRELLKGYGVNVLSVPKEGLILEGKEKSIRTMLYSIINKAIGTVSLTDQYKNQSLKQKIIFRYIPITMISEIDCIYDSCISASEDNYYRKNLVTFTSICIVRFLNQKKIENTIWLKNNVYTSKSIEIFVETVFYHFSIQDALNEFNYLTFILETLNQQDMSTSIDWVQAQLLSIQLIQHVENQTHIPFSKKEEVLQEGLYQHIAGLLNRVRYDVQFANPLKENIQKNYDVIYRAVNSFAPVINQLTGKEISQDELAFLVIHFSTSLSELNQEVTYYYRAVVICNHGTATGKLLSENLKELFNIEVLAVLSSREIGLIEKLDADLVFSTVPIEEMNKPLLVLEPIIKEDSKALIHNFLQQNKEYRRISSNYQDMTHIFHSLLQVIDSQVGNVTRDAYEELAEIFKENQFSVNKRELQPMIQDILEDEHIILQTEAKDWQELIKIVADPLVQDATITQQYVQAMIDSVNEFGPYIVIGKHLALAHARPEDGANQLGLSVATVKEPVRFGHDENDPVKIIFCLSAVDSFSHLNIMKYLVQLINDEEKTEQLDEATTVEDFKKILFND</sequence>
<dbReference type="RefSeq" id="WP_124007080.1">
    <property type="nucleotide sequence ID" value="NZ_BJYN01000038.1"/>
</dbReference>
<dbReference type="Pfam" id="PF00359">
    <property type="entry name" value="PTS_EIIA_2"/>
    <property type="match status" value="1"/>
</dbReference>
<protein>
    <submittedName>
        <fullName evidence="9">Transcriptional antiterminator</fullName>
    </submittedName>
</protein>
<reference evidence="9" key="1">
    <citation type="submission" date="2019-08" db="EMBL/GenBank/DDBJ databases">
        <authorList>
            <person name="Ishikawa M."/>
            <person name="Suzuki T."/>
            <person name="Matsutani M."/>
        </authorList>
    </citation>
    <scope>NUCLEOTIDE SEQUENCE</scope>
    <source>
        <strain evidence="9">7C1</strain>
        <strain evidence="8">8C4</strain>
    </source>
</reference>
<dbReference type="Gene3D" id="3.40.930.10">
    <property type="entry name" value="Mannitol-specific EII, Chain A"/>
    <property type="match status" value="1"/>
</dbReference>
<dbReference type="Pfam" id="PF00874">
    <property type="entry name" value="PRD"/>
    <property type="match status" value="1"/>
</dbReference>
<dbReference type="PANTHER" id="PTHR30185:SF18">
    <property type="entry name" value="TRANSCRIPTIONAL REGULATOR MTLR"/>
    <property type="match status" value="1"/>
</dbReference>
<dbReference type="PROSITE" id="PS51372">
    <property type="entry name" value="PRD_2"/>
    <property type="match status" value="1"/>
</dbReference>
<feature type="domain" description="PTS EIIA type-2" evidence="5">
    <location>
        <begin position="550"/>
        <end position="693"/>
    </location>
</feature>
<reference evidence="9" key="2">
    <citation type="journal article" date="2020" name="Int. Dairy J.">
        <title>Lactic acid bacterial diversity in Brie cheese focusing on salt concentration and pH of isolation medium and characterisation of halophilic and alkaliphilic lactic acid bacterial isolates.</title>
        <authorList>
            <person name="Unno R."/>
            <person name="Matsutani M."/>
            <person name="Suzuki T."/>
            <person name="Kodama K."/>
            <person name="Matsushita H."/>
            <person name="Yamasato K."/>
            <person name="Koizumi Y."/>
            <person name="Ishikawa M."/>
        </authorList>
    </citation>
    <scope>NUCLEOTIDE SEQUENCE</scope>
    <source>
        <strain evidence="9">7C1</strain>
        <strain evidence="8">8C4</strain>
    </source>
</reference>
<dbReference type="InterPro" id="IPR007737">
    <property type="entry name" value="Mga_HTH"/>
</dbReference>
<gene>
    <name evidence="9" type="primary">bglG_7</name>
    <name evidence="8" type="ORF">TK11N_18130</name>
    <name evidence="9" type="ORF">TK2N_17820</name>
</gene>
<evidence type="ECO:0000256" key="3">
    <source>
        <dbReference type="ARBA" id="ARBA00023159"/>
    </source>
</evidence>
<dbReference type="PROSITE" id="PS51094">
    <property type="entry name" value="PTS_EIIA_TYPE_2"/>
    <property type="match status" value="1"/>
</dbReference>
<dbReference type="SUPFAM" id="SSF63520">
    <property type="entry name" value="PTS-regulatory domain, PRD"/>
    <property type="match status" value="1"/>
</dbReference>
<keyword evidence="3" id="KW-0010">Activator</keyword>
<dbReference type="InterPro" id="IPR050661">
    <property type="entry name" value="BglG_antiterminators"/>
</dbReference>
<proteinExistence type="predicted"/>
<accession>A0AAN4ZT30</accession>
<evidence type="ECO:0000313" key="11">
    <source>
        <dbReference type="Proteomes" id="UP000886607"/>
    </source>
</evidence>
<dbReference type="PROSITE" id="PS51099">
    <property type="entry name" value="PTS_EIIB_TYPE_2"/>
    <property type="match status" value="1"/>
</dbReference>
<feature type="domain" description="PRD" evidence="7">
    <location>
        <begin position="293"/>
        <end position="401"/>
    </location>
</feature>
<keyword evidence="1" id="KW-0677">Repeat</keyword>
<dbReference type="InterPro" id="IPR002178">
    <property type="entry name" value="PTS_EIIA_type-2_dom"/>
</dbReference>
<dbReference type="GeneID" id="69986711"/>
<dbReference type="CDD" id="cd05568">
    <property type="entry name" value="PTS_IIB_bgl_like"/>
    <property type="match status" value="1"/>
</dbReference>
<feature type="domain" description="PTS EIIB type-2" evidence="6">
    <location>
        <begin position="406"/>
        <end position="494"/>
    </location>
</feature>
<dbReference type="Gene3D" id="1.10.10.10">
    <property type="entry name" value="Winged helix-like DNA-binding domain superfamily/Winged helix DNA-binding domain"/>
    <property type="match status" value="1"/>
</dbReference>
<dbReference type="InterPro" id="IPR036388">
    <property type="entry name" value="WH-like_DNA-bd_sf"/>
</dbReference>
<keyword evidence="11" id="KW-1185">Reference proteome</keyword>
<evidence type="ECO:0000259" key="6">
    <source>
        <dbReference type="PROSITE" id="PS51099"/>
    </source>
</evidence>
<dbReference type="GO" id="GO:0006355">
    <property type="term" value="P:regulation of DNA-templated transcription"/>
    <property type="evidence" value="ECO:0007669"/>
    <property type="project" value="InterPro"/>
</dbReference>
<dbReference type="Pfam" id="PF05043">
    <property type="entry name" value="Mga"/>
    <property type="match status" value="1"/>
</dbReference>
<evidence type="ECO:0000313" key="9">
    <source>
        <dbReference type="EMBL" id="GEQ54938.1"/>
    </source>
</evidence>
<dbReference type="AlphaFoldDB" id="A0AAN4ZT30"/>
<dbReference type="SUPFAM" id="SSF55804">
    <property type="entry name" value="Phoshotransferase/anion transport protein"/>
    <property type="match status" value="1"/>
</dbReference>
<name>A0AAN4ZT30_9ENTE</name>
<evidence type="ECO:0000256" key="4">
    <source>
        <dbReference type="ARBA" id="ARBA00023163"/>
    </source>
</evidence>
<comment type="caution">
    <text evidence="9">The sequence shown here is derived from an EMBL/GenBank/DDBJ whole genome shotgun (WGS) entry which is preliminary data.</text>
</comment>
<keyword evidence="4" id="KW-0804">Transcription</keyword>
<dbReference type="InterPro" id="IPR011608">
    <property type="entry name" value="PRD"/>
</dbReference>
<evidence type="ECO:0000259" key="5">
    <source>
        <dbReference type="PROSITE" id="PS51094"/>
    </source>
</evidence>
<evidence type="ECO:0000313" key="10">
    <source>
        <dbReference type="Proteomes" id="UP000886597"/>
    </source>
</evidence>
<dbReference type="InterPro" id="IPR013011">
    <property type="entry name" value="PTS_EIIB_2"/>
</dbReference>
<dbReference type="InterPro" id="IPR016152">
    <property type="entry name" value="PTrfase/Anion_transptr"/>
</dbReference>
<organism evidence="9 10">
    <name type="scientific">Tetragenococcus koreensis</name>
    <dbReference type="NCBI Taxonomy" id="290335"/>
    <lineage>
        <taxon>Bacteria</taxon>
        <taxon>Bacillati</taxon>
        <taxon>Bacillota</taxon>
        <taxon>Bacilli</taxon>
        <taxon>Lactobacillales</taxon>
        <taxon>Enterococcaceae</taxon>
        <taxon>Tetragenococcus</taxon>
    </lineage>
</organism>
<dbReference type="Proteomes" id="UP000886607">
    <property type="component" value="Unassembled WGS sequence"/>
</dbReference>